<dbReference type="FunFam" id="3.40.50.300:FF:000285">
    <property type="entry name" value="Sporulation initiation inhibitor Soj"/>
    <property type="match status" value="1"/>
</dbReference>
<gene>
    <name evidence="3" type="ORF">METZ01_LOCUS49709</name>
</gene>
<evidence type="ECO:0000256" key="1">
    <source>
        <dbReference type="SAM" id="MobiDB-lite"/>
    </source>
</evidence>
<dbReference type="SUPFAM" id="SSF52540">
    <property type="entry name" value="P-loop containing nucleoside triphosphate hydrolases"/>
    <property type="match status" value="1"/>
</dbReference>
<dbReference type="Pfam" id="PF13614">
    <property type="entry name" value="AAA_31"/>
    <property type="match status" value="1"/>
</dbReference>
<dbReference type="InterPro" id="IPR027417">
    <property type="entry name" value="P-loop_NTPase"/>
</dbReference>
<dbReference type="EMBL" id="UINC01002454">
    <property type="protein sequence ID" value="SUZ96855.1"/>
    <property type="molecule type" value="Genomic_DNA"/>
</dbReference>
<feature type="compositionally biased region" description="Basic and acidic residues" evidence="1">
    <location>
        <begin position="254"/>
        <end position="265"/>
    </location>
</feature>
<dbReference type="Gene3D" id="3.40.50.300">
    <property type="entry name" value="P-loop containing nucleotide triphosphate hydrolases"/>
    <property type="match status" value="1"/>
</dbReference>
<dbReference type="InterPro" id="IPR050678">
    <property type="entry name" value="DNA_Partitioning_ATPase"/>
</dbReference>
<reference evidence="3" key="1">
    <citation type="submission" date="2018-05" db="EMBL/GenBank/DDBJ databases">
        <authorList>
            <person name="Lanie J.A."/>
            <person name="Ng W.-L."/>
            <person name="Kazmierczak K.M."/>
            <person name="Andrzejewski T.M."/>
            <person name="Davidsen T.M."/>
            <person name="Wayne K.J."/>
            <person name="Tettelin H."/>
            <person name="Glass J.I."/>
            <person name="Rusch D."/>
            <person name="Podicherti R."/>
            <person name="Tsui H.-C.T."/>
            <person name="Winkler M.E."/>
        </authorList>
    </citation>
    <scope>NUCLEOTIDE SEQUENCE</scope>
</reference>
<dbReference type="CDD" id="cd02042">
    <property type="entry name" value="ParAB_family"/>
    <property type="match status" value="1"/>
</dbReference>
<proteinExistence type="predicted"/>
<dbReference type="PANTHER" id="PTHR13696">
    <property type="entry name" value="P-LOOP CONTAINING NUCLEOSIDE TRIPHOSPHATE HYDROLASE"/>
    <property type="match status" value="1"/>
</dbReference>
<dbReference type="AlphaFoldDB" id="A0A381RYD6"/>
<sequence length="283" mass="29996">MSRIIAIANQKGGVGKTTTSVNLGASLVKMQRRVLLVDLDPQANATVGCGLTRAQYDHSTYSVLLGECGAPETIVQTTSGIDLLPSEPALAGIQAELTTETDRDIRLRAALSTITGYDYVLIDCPPSLNVLTINALVAAHGVLIPVQCEYYALEGLSGLLETIARVRQSSNSGLAIEGLLRTMFDGRNSLSNEVSEQLQQHFGSKVFRTVVPRNVRLAEAPSHGKPVIDYDRSCIGTQAYLALAGELVGPTRGDVHGNEAIHSADGETTGSDRVASPAGNAKW</sequence>
<organism evidence="3">
    <name type="scientific">marine metagenome</name>
    <dbReference type="NCBI Taxonomy" id="408172"/>
    <lineage>
        <taxon>unclassified sequences</taxon>
        <taxon>metagenomes</taxon>
        <taxon>ecological metagenomes</taxon>
    </lineage>
</organism>
<dbReference type="InterPro" id="IPR025669">
    <property type="entry name" value="AAA_dom"/>
</dbReference>
<feature type="domain" description="AAA" evidence="2">
    <location>
        <begin position="3"/>
        <end position="176"/>
    </location>
</feature>
<feature type="region of interest" description="Disordered" evidence="1">
    <location>
        <begin position="254"/>
        <end position="283"/>
    </location>
</feature>
<evidence type="ECO:0000313" key="3">
    <source>
        <dbReference type="EMBL" id="SUZ96855.1"/>
    </source>
</evidence>
<accession>A0A381RYD6</accession>
<dbReference type="PANTHER" id="PTHR13696:SF52">
    <property type="entry name" value="PARA FAMILY PROTEIN CT_582"/>
    <property type="match status" value="1"/>
</dbReference>
<name>A0A381RYD6_9ZZZZ</name>
<evidence type="ECO:0000259" key="2">
    <source>
        <dbReference type="Pfam" id="PF13614"/>
    </source>
</evidence>
<protein>
    <recommendedName>
        <fullName evidence="2">AAA domain-containing protein</fullName>
    </recommendedName>
</protein>